<dbReference type="InParanoid" id="A0A4W3KCT8"/>
<evidence type="ECO:0000256" key="9">
    <source>
        <dbReference type="ARBA" id="ARBA00023098"/>
    </source>
</evidence>
<evidence type="ECO:0000256" key="10">
    <source>
        <dbReference type="ARBA" id="ARBA00023136"/>
    </source>
</evidence>
<proteinExistence type="inferred from homology"/>
<reference evidence="19" key="1">
    <citation type="journal article" date="2006" name="Science">
        <title>Ancient noncoding elements conserved in the human genome.</title>
        <authorList>
            <person name="Venkatesh B."/>
            <person name="Kirkness E.F."/>
            <person name="Loh Y.H."/>
            <person name="Halpern A.L."/>
            <person name="Lee A.P."/>
            <person name="Johnson J."/>
            <person name="Dandona N."/>
            <person name="Viswanathan L.D."/>
            <person name="Tay A."/>
            <person name="Venter J.C."/>
            <person name="Strausberg R.L."/>
            <person name="Brenner S."/>
        </authorList>
    </citation>
    <scope>NUCLEOTIDE SEQUENCE [LARGE SCALE GENOMIC DNA]</scope>
</reference>
<dbReference type="PROSITE" id="PS50222">
    <property type="entry name" value="EF_HAND_2"/>
    <property type="match status" value="2"/>
</dbReference>
<dbReference type="Pfam" id="PF13499">
    <property type="entry name" value="EF-hand_7"/>
    <property type="match status" value="1"/>
</dbReference>
<gene>
    <name evidence="18" type="primary">lpcat2</name>
</gene>
<dbReference type="PROSITE" id="PS00018">
    <property type="entry name" value="EF_HAND_1"/>
    <property type="match status" value="2"/>
</dbReference>
<reference evidence="19" key="2">
    <citation type="journal article" date="2007" name="PLoS Biol.">
        <title>Survey sequencing and comparative analysis of the elephant shark (Callorhinchus milii) genome.</title>
        <authorList>
            <person name="Venkatesh B."/>
            <person name="Kirkness E.F."/>
            <person name="Loh Y.H."/>
            <person name="Halpern A.L."/>
            <person name="Lee A.P."/>
            <person name="Johnson J."/>
            <person name="Dandona N."/>
            <person name="Viswanathan L.D."/>
            <person name="Tay A."/>
            <person name="Venter J.C."/>
            <person name="Strausberg R.L."/>
            <person name="Brenner S."/>
        </authorList>
    </citation>
    <scope>NUCLEOTIDE SEQUENCE [LARGE SCALE GENOMIC DNA]</scope>
</reference>
<dbReference type="UniPathway" id="UPA00085"/>
<evidence type="ECO:0000256" key="7">
    <source>
        <dbReference type="ARBA" id="ARBA00022837"/>
    </source>
</evidence>
<comment type="similarity">
    <text evidence="3">Belongs to the 1-acyl-sn-glycerol-3-phosphate acyltransferase family.</text>
</comment>
<dbReference type="Gene3D" id="1.10.238.10">
    <property type="entry name" value="EF-hand"/>
    <property type="match status" value="1"/>
</dbReference>
<evidence type="ECO:0000256" key="14">
    <source>
        <dbReference type="ARBA" id="ARBA00025707"/>
    </source>
</evidence>
<feature type="transmembrane region" description="Helical" evidence="16">
    <location>
        <begin position="39"/>
        <end position="66"/>
    </location>
</feature>
<dbReference type="RefSeq" id="XP_007887679.1">
    <property type="nucleotide sequence ID" value="XM_007889488.1"/>
</dbReference>
<dbReference type="GO" id="GO:0016020">
    <property type="term" value="C:membrane"/>
    <property type="evidence" value="ECO:0007669"/>
    <property type="project" value="UniProtKB-SubCell"/>
</dbReference>
<dbReference type="InterPro" id="IPR045252">
    <property type="entry name" value="LPCAT1-like"/>
</dbReference>
<keyword evidence="19" id="KW-1185">Reference proteome</keyword>
<accession>A0A4W3KCT8</accession>
<dbReference type="GeneID" id="103176103"/>
<dbReference type="PANTHER" id="PTHR23063:SF21">
    <property type="entry name" value="LYSOPHOSPHATIDYLCHOLINE ACYLTRANSFERASE 2"/>
    <property type="match status" value="1"/>
</dbReference>
<evidence type="ECO:0000256" key="8">
    <source>
        <dbReference type="ARBA" id="ARBA00022989"/>
    </source>
</evidence>
<evidence type="ECO:0000256" key="12">
    <source>
        <dbReference type="ARBA" id="ARBA00023264"/>
    </source>
</evidence>
<reference evidence="19" key="3">
    <citation type="journal article" date="2014" name="Nature">
        <title>Elephant shark genome provides unique insights into gnathostome evolution.</title>
        <authorList>
            <consortium name="International Elephant Shark Genome Sequencing Consortium"/>
            <person name="Venkatesh B."/>
            <person name="Lee A.P."/>
            <person name="Ravi V."/>
            <person name="Maurya A.K."/>
            <person name="Lian M.M."/>
            <person name="Swann J.B."/>
            <person name="Ohta Y."/>
            <person name="Flajnik M.F."/>
            <person name="Sutoh Y."/>
            <person name="Kasahara M."/>
            <person name="Hoon S."/>
            <person name="Gangu V."/>
            <person name="Roy S.W."/>
            <person name="Irimia M."/>
            <person name="Korzh V."/>
            <person name="Kondrychyn I."/>
            <person name="Lim Z.W."/>
            <person name="Tay B.H."/>
            <person name="Tohari S."/>
            <person name="Kong K.W."/>
            <person name="Ho S."/>
            <person name="Lorente-Galdos B."/>
            <person name="Quilez J."/>
            <person name="Marques-Bonet T."/>
            <person name="Raney B.J."/>
            <person name="Ingham P.W."/>
            <person name="Tay A."/>
            <person name="Hillier L.W."/>
            <person name="Minx P."/>
            <person name="Boehm T."/>
            <person name="Wilson R.K."/>
            <person name="Brenner S."/>
            <person name="Warren W.C."/>
        </authorList>
    </citation>
    <scope>NUCLEOTIDE SEQUENCE [LARGE SCALE GENOMIC DNA]</scope>
</reference>
<evidence type="ECO:0000256" key="5">
    <source>
        <dbReference type="ARBA" id="ARBA00022679"/>
    </source>
</evidence>
<dbReference type="InterPro" id="IPR002123">
    <property type="entry name" value="Plipid/glycerol_acylTrfase"/>
</dbReference>
<comment type="subcellular location">
    <subcellularLocation>
        <location evidence="1">Membrane</location>
    </subcellularLocation>
</comment>
<keyword evidence="11" id="KW-0594">Phospholipid biosynthesis</keyword>
<dbReference type="OMA" id="FLYHKSE"/>
<dbReference type="InterPro" id="IPR011992">
    <property type="entry name" value="EF-hand-dom_pair"/>
</dbReference>
<evidence type="ECO:0000256" key="3">
    <source>
        <dbReference type="ARBA" id="ARBA00008655"/>
    </source>
</evidence>
<keyword evidence="5" id="KW-0808">Transferase</keyword>
<dbReference type="AlphaFoldDB" id="A0A4W3KCT8"/>
<dbReference type="GeneTree" id="ENSGT01030000234574"/>
<keyword evidence="10 16" id="KW-0472">Membrane</keyword>
<protein>
    <submittedName>
        <fullName evidence="18">Lysophosphatidylcholine acyltransferase 2</fullName>
    </submittedName>
</protein>
<dbReference type="GO" id="GO:0042171">
    <property type="term" value="F:lysophosphatidic acid acyltransferase activity"/>
    <property type="evidence" value="ECO:0007669"/>
    <property type="project" value="TreeGrafter"/>
</dbReference>
<evidence type="ECO:0000256" key="2">
    <source>
        <dbReference type="ARBA" id="ARBA00005074"/>
    </source>
</evidence>
<feature type="domain" description="EF-hand" evidence="17">
    <location>
        <begin position="372"/>
        <end position="407"/>
    </location>
</feature>
<dbReference type="Pfam" id="PF01553">
    <property type="entry name" value="Acyltransferase"/>
    <property type="match status" value="1"/>
</dbReference>
<dbReference type="GO" id="GO:0008654">
    <property type="term" value="P:phospholipid biosynthetic process"/>
    <property type="evidence" value="ECO:0007669"/>
    <property type="project" value="UniProtKB-KW"/>
</dbReference>
<comment type="pathway">
    <text evidence="14">Phospholipid metabolism.</text>
</comment>
<dbReference type="KEGG" id="cmk:103176103"/>
<feature type="transmembrane region" description="Helical" evidence="16">
    <location>
        <begin position="86"/>
        <end position="105"/>
    </location>
</feature>
<evidence type="ECO:0000256" key="16">
    <source>
        <dbReference type="SAM" id="Phobius"/>
    </source>
</evidence>
<dbReference type="SUPFAM" id="SSF69593">
    <property type="entry name" value="Glycerol-3-phosphate (1)-acyltransferase"/>
    <property type="match status" value="1"/>
</dbReference>
<keyword evidence="13" id="KW-0012">Acyltransferase</keyword>
<keyword evidence="4" id="KW-0444">Lipid biosynthesis</keyword>
<keyword evidence="8 16" id="KW-1133">Transmembrane helix</keyword>
<dbReference type="SMART" id="SM00054">
    <property type="entry name" value="EFh"/>
    <property type="match status" value="2"/>
</dbReference>
<feature type="region of interest" description="Disordered" evidence="15">
    <location>
        <begin position="500"/>
        <end position="525"/>
    </location>
</feature>
<dbReference type="SMART" id="SM00563">
    <property type="entry name" value="PlsC"/>
    <property type="match status" value="1"/>
</dbReference>
<evidence type="ECO:0000256" key="4">
    <source>
        <dbReference type="ARBA" id="ARBA00022516"/>
    </source>
</evidence>
<evidence type="ECO:0000256" key="6">
    <source>
        <dbReference type="ARBA" id="ARBA00022692"/>
    </source>
</evidence>
<dbReference type="Ensembl" id="ENSCMIT00000043842.1">
    <property type="protein sequence ID" value="ENSCMIP00000043220.1"/>
    <property type="gene ID" value="ENSCMIG00000017927.1"/>
</dbReference>
<reference evidence="18" key="5">
    <citation type="submission" date="2025-09" db="UniProtKB">
        <authorList>
            <consortium name="Ensembl"/>
        </authorList>
    </citation>
    <scope>IDENTIFICATION</scope>
</reference>
<name>A0A4W3KCT8_CALMI</name>
<dbReference type="PANTHER" id="PTHR23063">
    <property type="entry name" value="PHOSPHOLIPID ACYLTRANSFERASE"/>
    <property type="match status" value="1"/>
</dbReference>
<dbReference type="Pfam" id="PF13202">
    <property type="entry name" value="EF-hand_5"/>
    <property type="match status" value="1"/>
</dbReference>
<dbReference type="CDD" id="cd00051">
    <property type="entry name" value="EFh"/>
    <property type="match status" value="2"/>
</dbReference>
<dbReference type="CTD" id="54947"/>
<feature type="compositionally biased region" description="Low complexity" evidence="15">
    <location>
        <begin position="509"/>
        <end position="518"/>
    </location>
</feature>
<reference evidence="18" key="4">
    <citation type="submission" date="2025-08" db="UniProtKB">
        <authorList>
            <consortium name="Ensembl"/>
        </authorList>
    </citation>
    <scope>IDENTIFICATION</scope>
</reference>
<evidence type="ECO:0000256" key="15">
    <source>
        <dbReference type="SAM" id="MobiDB-lite"/>
    </source>
</evidence>
<keyword evidence="9" id="KW-0443">Lipid metabolism</keyword>
<dbReference type="SUPFAM" id="SSF47473">
    <property type="entry name" value="EF-hand"/>
    <property type="match status" value="1"/>
</dbReference>
<dbReference type="CDD" id="cd07991">
    <property type="entry name" value="LPLAT_LPCAT1-like"/>
    <property type="match status" value="1"/>
</dbReference>
<dbReference type="InterPro" id="IPR002048">
    <property type="entry name" value="EF_hand_dom"/>
</dbReference>
<dbReference type="GO" id="GO:0005509">
    <property type="term" value="F:calcium ion binding"/>
    <property type="evidence" value="ECO:0007669"/>
    <property type="project" value="InterPro"/>
</dbReference>
<dbReference type="STRING" id="7868.ENSCMIP00000043220"/>
<evidence type="ECO:0000256" key="1">
    <source>
        <dbReference type="ARBA" id="ARBA00004370"/>
    </source>
</evidence>
<keyword evidence="6 16" id="KW-0812">Transmembrane</keyword>
<evidence type="ECO:0000256" key="13">
    <source>
        <dbReference type="ARBA" id="ARBA00023315"/>
    </source>
</evidence>
<dbReference type="OrthoDB" id="272512at2759"/>
<comment type="pathway">
    <text evidence="2">Lipid metabolism; phospholipid metabolism.</text>
</comment>
<organism evidence="18 19">
    <name type="scientific">Callorhinchus milii</name>
    <name type="common">Ghost shark</name>
    <dbReference type="NCBI Taxonomy" id="7868"/>
    <lineage>
        <taxon>Eukaryota</taxon>
        <taxon>Metazoa</taxon>
        <taxon>Chordata</taxon>
        <taxon>Craniata</taxon>
        <taxon>Vertebrata</taxon>
        <taxon>Chondrichthyes</taxon>
        <taxon>Holocephali</taxon>
        <taxon>Chimaeriformes</taxon>
        <taxon>Callorhinchidae</taxon>
        <taxon>Callorhinchus</taxon>
    </lineage>
</organism>
<dbReference type="GO" id="GO:0047184">
    <property type="term" value="F:1-acylglycerophosphocholine O-acyltransferase activity"/>
    <property type="evidence" value="ECO:0007669"/>
    <property type="project" value="TreeGrafter"/>
</dbReference>
<dbReference type="Proteomes" id="UP000314986">
    <property type="component" value="Unassembled WGS sequence"/>
</dbReference>
<evidence type="ECO:0000259" key="17">
    <source>
        <dbReference type="PROSITE" id="PS50222"/>
    </source>
</evidence>
<dbReference type="GO" id="GO:0005783">
    <property type="term" value="C:endoplasmic reticulum"/>
    <property type="evidence" value="ECO:0007669"/>
    <property type="project" value="TreeGrafter"/>
</dbReference>
<evidence type="ECO:0000313" key="18">
    <source>
        <dbReference type="Ensembl" id="ENSCMIP00000043220.1"/>
    </source>
</evidence>
<dbReference type="InterPro" id="IPR018247">
    <property type="entry name" value="EF_Hand_1_Ca_BS"/>
</dbReference>
<sequence>MAGSARVFALPRQNSLYPPPVPNPFVHEFNFTLRDKAKIALASVTLLPVRLLCIGVILLLSLPVSILGSFYCQESSEPIAQWKRSVIQYVLTCLGRAFLFCIGFIQIKVKGKRAKTTDAPVLVVAPHTSFYDGIVNIVAGMPSIVSRSENVHVPFFGSCLRCIQPVLVSRLDPDSKKKTVEEITKRATSQGKWPQLLIFPEGTCTNGTCLITFKSGAFIPGVPVQPVVIRYPNRIDTVTWTWQGHSLRKLFFLTLCQLSTKAEIEFLPVHVPTQAEIKDCFMFANRVRATMATHLELPVTDHTFEDCRLMISAGELTLPMEAGLVEFTKISRKLNLKWDNIRKQLDSFAIIANKTKGGKIGIEEFASHLKLPVTGALRELFALFDRDDNGSIDFREYVIGLTVLCTPANTEDTLKFAFKLFDLDEDGYITENEFSSLLRSALGVADLDVSKLFSEIVGMEEGKVSYDVFRDFSLKHPEYAKLFTTYLELQRYHALEGDMNWSERPSNRGDSSTSSDTSGSEKKKD</sequence>
<keyword evidence="7" id="KW-0106">Calcium</keyword>
<dbReference type="PRINTS" id="PR00450">
    <property type="entry name" value="RECOVERIN"/>
</dbReference>
<feature type="domain" description="EF-hand" evidence="17">
    <location>
        <begin position="409"/>
        <end position="444"/>
    </location>
</feature>
<keyword evidence="12" id="KW-1208">Phospholipid metabolism</keyword>
<evidence type="ECO:0000313" key="19">
    <source>
        <dbReference type="Proteomes" id="UP000314986"/>
    </source>
</evidence>
<evidence type="ECO:0000256" key="11">
    <source>
        <dbReference type="ARBA" id="ARBA00023209"/>
    </source>
</evidence>